<feature type="domain" description="Gfo/Idh/MocA-like oxidoreductase N-terminal" evidence="1">
    <location>
        <begin position="93"/>
        <end position="174"/>
    </location>
</feature>
<gene>
    <name evidence="2" type="ORF">P0Y53_24400</name>
</gene>
<evidence type="ECO:0000313" key="3">
    <source>
        <dbReference type="Proteomes" id="UP001220610"/>
    </source>
</evidence>
<dbReference type="GO" id="GO:0000166">
    <property type="term" value="F:nucleotide binding"/>
    <property type="evidence" value="ECO:0007669"/>
    <property type="project" value="InterPro"/>
</dbReference>
<name>A0AAJ5WT29_9BACT</name>
<dbReference type="PANTHER" id="PTHR43818:SF9">
    <property type="entry name" value="HYPOTHETICAL OXIDOREDUCTASE"/>
    <property type="match status" value="1"/>
</dbReference>
<dbReference type="InterPro" id="IPR000683">
    <property type="entry name" value="Gfo/Idh/MocA-like_OxRdtase_N"/>
</dbReference>
<sequence>MAPSTQRRRFLKQAALLGIGAGFGQSLLGQTPVKDYAGAPAGKRIGVIGLDTEHGPAFARLLNPANAAPELGGYKVVAACKHGSYDIPSSLNMIPGNTKAIEEQGVKIVDSIAELLPLVDLVMLETNDGRLHLQQALEVFKAGKTVFIDKPIAASLADTLTIYRAAEKYKVPVFSSSTLRYIETVQQAATGAIGEIAGVDVFAPASIERTHPDLFWYGIHGVEMLFTILGARCTSVQRVYTDSSDLITGIWDGNRIGSMRGVRTGNWDFGGRAYGKTGKALTLGNFTGYAPLVPNIIRFFETGVSPVPKEETIGIVAFMEAAEESKKQQGKAVRIDSVMKRAQKKSMTIKI</sequence>
<reference evidence="2" key="1">
    <citation type="submission" date="2023-03" db="EMBL/GenBank/DDBJ databases">
        <title>Andean soil-derived lignocellulolytic bacterial consortium as a source of novel taxa and putative plastic-active enzymes.</title>
        <authorList>
            <person name="Diaz-Garcia L."/>
            <person name="Chuvochina M."/>
            <person name="Feuerriegel G."/>
            <person name="Bunk B."/>
            <person name="Sproer C."/>
            <person name="Streit W.R."/>
            <person name="Rodriguez L.M."/>
            <person name="Overmann J."/>
            <person name="Jimenez D.J."/>
        </authorList>
    </citation>
    <scope>NUCLEOTIDE SEQUENCE</scope>
    <source>
        <strain evidence="2">MAG 7</strain>
    </source>
</reference>
<evidence type="ECO:0000313" key="2">
    <source>
        <dbReference type="EMBL" id="WEK35639.1"/>
    </source>
</evidence>
<dbReference type="EMBL" id="CP119311">
    <property type="protein sequence ID" value="WEK35639.1"/>
    <property type="molecule type" value="Genomic_DNA"/>
</dbReference>
<dbReference type="PROSITE" id="PS51318">
    <property type="entry name" value="TAT"/>
    <property type="match status" value="1"/>
</dbReference>
<dbReference type="Proteomes" id="UP001220610">
    <property type="component" value="Chromosome"/>
</dbReference>
<dbReference type="InterPro" id="IPR006311">
    <property type="entry name" value="TAT_signal"/>
</dbReference>
<dbReference type="AlphaFoldDB" id="A0AAJ5WT29"/>
<dbReference type="Pfam" id="PF01408">
    <property type="entry name" value="GFO_IDH_MocA"/>
    <property type="match status" value="1"/>
</dbReference>
<accession>A0AAJ5WT29</accession>
<dbReference type="SUPFAM" id="SSF51735">
    <property type="entry name" value="NAD(P)-binding Rossmann-fold domains"/>
    <property type="match status" value="1"/>
</dbReference>
<proteinExistence type="predicted"/>
<organism evidence="2 3">
    <name type="scientific">Candidatus Pseudobacter hemicellulosilyticus</name>
    <dbReference type="NCBI Taxonomy" id="3121375"/>
    <lineage>
        <taxon>Bacteria</taxon>
        <taxon>Pseudomonadati</taxon>
        <taxon>Bacteroidota</taxon>
        <taxon>Chitinophagia</taxon>
        <taxon>Chitinophagales</taxon>
        <taxon>Chitinophagaceae</taxon>
        <taxon>Pseudobacter</taxon>
    </lineage>
</organism>
<dbReference type="InterPro" id="IPR050463">
    <property type="entry name" value="Gfo/Idh/MocA_oxidrdct_glycsds"/>
</dbReference>
<dbReference type="NCBIfam" id="TIGR01409">
    <property type="entry name" value="TAT_signal_seq"/>
    <property type="match status" value="1"/>
</dbReference>
<protein>
    <submittedName>
        <fullName evidence="2">Gfo/Idh/MocA family oxidoreductase</fullName>
    </submittedName>
</protein>
<dbReference type="PANTHER" id="PTHR43818">
    <property type="entry name" value="BCDNA.GH03377"/>
    <property type="match status" value="1"/>
</dbReference>
<evidence type="ECO:0000259" key="1">
    <source>
        <dbReference type="Pfam" id="PF01408"/>
    </source>
</evidence>
<dbReference type="Gene3D" id="3.40.50.720">
    <property type="entry name" value="NAD(P)-binding Rossmann-like Domain"/>
    <property type="match status" value="1"/>
</dbReference>
<dbReference type="InterPro" id="IPR036291">
    <property type="entry name" value="NAD(P)-bd_dom_sf"/>
</dbReference>
<dbReference type="InterPro" id="IPR019546">
    <property type="entry name" value="TAT_signal_bac_arc"/>
</dbReference>